<dbReference type="Proteomes" id="UP000634136">
    <property type="component" value="Unassembled WGS sequence"/>
</dbReference>
<protein>
    <submittedName>
        <fullName evidence="2">Uncharacterized protein</fullName>
    </submittedName>
</protein>
<evidence type="ECO:0000313" key="3">
    <source>
        <dbReference type="Proteomes" id="UP000634136"/>
    </source>
</evidence>
<accession>A0A834SFG7</accession>
<evidence type="ECO:0000313" key="2">
    <source>
        <dbReference type="EMBL" id="KAF7801555.1"/>
    </source>
</evidence>
<reference evidence="2" key="1">
    <citation type="submission" date="2020-09" db="EMBL/GenBank/DDBJ databases">
        <title>Genome-Enabled Discovery of Anthraquinone Biosynthesis in Senna tora.</title>
        <authorList>
            <person name="Kang S.-H."/>
            <person name="Pandey R.P."/>
            <person name="Lee C.-M."/>
            <person name="Sim J.-S."/>
            <person name="Jeong J.-T."/>
            <person name="Choi B.-S."/>
            <person name="Jung M."/>
            <person name="Ginzburg D."/>
            <person name="Zhao K."/>
            <person name="Won S.Y."/>
            <person name="Oh T.-J."/>
            <person name="Yu Y."/>
            <person name="Kim N.-H."/>
            <person name="Lee O.R."/>
            <person name="Lee T.-H."/>
            <person name="Bashyal P."/>
            <person name="Kim T.-S."/>
            <person name="Lee W.-H."/>
            <person name="Kawkins C."/>
            <person name="Kim C.-K."/>
            <person name="Kim J.S."/>
            <person name="Ahn B.O."/>
            <person name="Rhee S.Y."/>
            <person name="Sohng J.K."/>
        </authorList>
    </citation>
    <scope>NUCLEOTIDE SEQUENCE</scope>
    <source>
        <tissue evidence="2">Leaf</tissue>
    </source>
</reference>
<name>A0A834SFG7_9FABA</name>
<proteinExistence type="predicted"/>
<keyword evidence="3" id="KW-1185">Reference proteome</keyword>
<feature type="compositionally biased region" description="Basic and acidic residues" evidence="1">
    <location>
        <begin position="1"/>
        <end position="18"/>
    </location>
</feature>
<organism evidence="2 3">
    <name type="scientific">Senna tora</name>
    <dbReference type="NCBI Taxonomy" id="362788"/>
    <lineage>
        <taxon>Eukaryota</taxon>
        <taxon>Viridiplantae</taxon>
        <taxon>Streptophyta</taxon>
        <taxon>Embryophyta</taxon>
        <taxon>Tracheophyta</taxon>
        <taxon>Spermatophyta</taxon>
        <taxon>Magnoliopsida</taxon>
        <taxon>eudicotyledons</taxon>
        <taxon>Gunneridae</taxon>
        <taxon>Pentapetalae</taxon>
        <taxon>rosids</taxon>
        <taxon>fabids</taxon>
        <taxon>Fabales</taxon>
        <taxon>Fabaceae</taxon>
        <taxon>Caesalpinioideae</taxon>
        <taxon>Cassia clade</taxon>
        <taxon>Senna</taxon>
    </lineage>
</organism>
<comment type="caution">
    <text evidence="2">The sequence shown here is derived from an EMBL/GenBank/DDBJ whole genome shotgun (WGS) entry which is preliminary data.</text>
</comment>
<feature type="region of interest" description="Disordered" evidence="1">
    <location>
        <begin position="1"/>
        <end position="25"/>
    </location>
</feature>
<dbReference type="EMBL" id="JAAIUW010000013">
    <property type="protein sequence ID" value="KAF7801555.1"/>
    <property type="molecule type" value="Genomic_DNA"/>
</dbReference>
<sequence length="52" mass="5974">METVRRDNTVAHDVPDPRCRRKPHSHRILQVASTFSDDGENFAAQPRSCVLR</sequence>
<evidence type="ECO:0000256" key="1">
    <source>
        <dbReference type="SAM" id="MobiDB-lite"/>
    </source>
</evidence>
<gene>
    <name evidence="2" type="ORF">G2W53_040666</name>
</gene>
<dbReference type="AlphaFoldDB" id="A0A834SFG7"/>